<organism evidence="3 4">
    <name type="scientific">Aestuariibaculum marinum</name>
    <dbReference type="NCBI Taxonomy" id="2683592"/>
    <lineage>
        <taxon>Bacteria</taxon>
        <taxon>Pseudomonadati</taxon>
        <taxon>Bacteroidota</taxon>
        <taxon>Flavobacteriia</taxon>
        <taxon>Flavobacteriales</taxon>
        <taxon>Flavobacteriaceae</taxon>
    </lineage>
</organism>
<dbReference type="InterPro" id="IPR025665">
    <property type="entry name" value="Beta-barrel_OMP_2"/>
</dbReference>
<proteinExistence type="predicted"/>
<dbReference type="RefSeq" id="WP_188222915.1">
    <property type="nucleotide sequence ID" value="NZ_JACVXD010000002.1"/>
</dbReference>
<feature type="domain" description="Outer membrane protein beta-barrel" evidence="2">
    <location>
        <begin position="21"/>
        <end position="184"/>
    </location>
</feature>
<gene>
    <name evidence="3" type="ORF">ICJ85_06265</name>
</gene>
<evidence type="ECO:0000256" key="1">
    <source>
        <dbReference type="SAM" id="SignalP"/>
    </source>
</evidence>
<sequence length="201" mass="22810">MKKNILILALVTLATFFNQAQAQRYNQRYSSNSNYVFGLKAGLNVSSFQGGNDGIARNSLLGYHIGLTAENRINRNFAIQPEFLFSRVGGEEIYSDGLQARYYLDYVSVPVMAKFYLGDQLSLDFGPQLGFLVKDRANYSDDYYDYDAGANTFDLGFNFGLSLNLDRYWFAQARYNIGVTNVFNNPDAQNSVFQFSIGRRF</sequence>
<keyword evidence="4" id="KW-1185">Reference proteome</keyword>
<keyword evidence="1" id="KW-0732">Signal</keyword>
<dbReference type="EMBL" id="JACVXD010000002">
    <property type="protein sequence ID" value="MBD0823622.1"/>
    <property type="molecule type" value="Genomic_DNA"/>
</dbReference>
<dbReference type="Pfam" id="PF13568">
    <property type="entry name" value="OMP_b-brl_2"/>
    <property type="match status" value="1"/>
</dbReference>
<name>A0A8J6Q0Q7_9FLAO</name>
<reference evidence="3 4" key="1">
    <citation type="journal article" date="2018" name="J. Microbiol.">
        <title>Aestuariibaculum marinum sp. nov., a marine bacterium isolated from seawater in South Korea.</title>
        <authorList>
            <person name="Choi J."/>
            <person name="Lee D."/>
            <person name="Jang J.H."/>
            <person name="Cha S."/>
            <person name="Seo T."/>
        </authorList>
    </citation>
    <scope>NUCLEOTIDE SEQUENCE [LARGE SCALE GENOMIC DNA]</scope>
    <source>
        <strain evidence="3 4">IP7</strain>
    </source>
</reference>
<evidence type="ECO:0000313" key="3">
    <source>
        <dbReference type="EMBL" id="MBD0823622.1"/>
    </source>
</evidence>
<evidence type="ECO:0000313" key="4">
    <source>
        <dbReference type="Proteomes" id="UP000621516"/>
    </source>
</evidence>
<dbReference type="Proteomes" id="UP000621516">
    <property type="component" value="Unassembled WGS sequence"/>
</dbReference>
<dbReference type="AlphaFoldDB" id="A0A8J6Q0Q7"/>
<feature type="chain" id="PRO_5035149527" evidence="1">
    <location>
        <begin position="23"/>
        <end position="201"/>
    </location>
</feature>
<comment type="caution">
    <text evidence="3">The sequence shown here is derived from an EMBL/GenBank/DDBJ whole genome shotgun (WGS) entry which is preliminary data.</text>
</comment>
<protein>
    <submittedName>
        <fullName evidence="3">PorT family protein</fullName>
    </submittedName>
</protein>
<accession>A0A8J6Q0Q7</accession>
<evidence type="ECO:0000259" key="2">
    <source>
        <dbReference type="Pfam" id="PF13568"/>
    </source>
</evidence>
<feature type="signal peptide" evidence="1">
    <location>
        <begin position="1"/>
        <end position="22"/>
    </location>
</feature>